<evidence type="ECO:0000256" key="1">
    <source>
        <dbReference type="ARBA" id="ARBA00022679"/>
    </source>
</evidence>
<dbReference type="InterPro" id="IPR036873">
    <property type="entry name" value="Rhodanese-like_dom_sf"/>
</dbReference>
<sequence length="327" mass="35513">MKLVKWIGIGILGAAAQIASAAGLPGPLVTPQWLHEHLNEVTVVDIRDDMKTFTAEPKYETDKKTGKKTLVETGGHIAGAISVDFNKIRQERTVDGVKIKAQLPTAEYFTKVMDDFGLNKTDKPIVIVPTGESVDSMDMATRLYFQLRYFGEPRDKLAILNGGVNAWLQAGFPVSTDKAANAKGDWTAGPEDKTILASLQQVKEGLQNGSDQFIDARPTAQFLGIVKKPINKTGGHLPGARSFPTDAIVKPVGAAHEFMSAEDYKKIFAEFNIQPNAPTVTYCNTGHLASGAWFVAHEIMGNKNSKLYTGSMIEWTNLGNPTVGLPQ</sequence>
<dbReference type="EC" id="2.8.1.1" evidence="4"/>
<organism evidence="4">
    <name type="scientific">mine drainage metagenome</name>
    <dbReference type="NCBI Taxonomy" id="410659"/>
    <lineage>
        <taxon>unclassified sequences</taxon>
        <taxon>metagenomes</taxon>
        <taxon>ecological metagenomes</taxon>
    </lineage>
</organism>
<feature type="domain" description="Rhodanese" evidence="3">
    <location>
        <begin position="207"/>
        <end position="324"/>
    </location>
</feature>
<dbReference type="PANTHER" id="PTHR11364:SF27">
    <property type="entry name" value="SULFURTRANSFERASE"/>
    <property type="match status" value="1"/>
</dbReference>
<feature type="domain" description="Rhodanese" evidence="3">
    <location>
        <begin position="37"/>
        <end position="176"/>
    </location>
</feature>
<keyword evidence="2" id="KW-0677">Repeat</keyword>
<dbReference type="CDD" id="cd01448">
    <property type="entry name" value="TST_Repeat_1"/>
    <property type="match status" value="1"/>
</dbReference>
<dbReference type="InterPro" id="IPR001763">
    <property type="entry name" value="Rhodanese-like_dom"/>
</dbReference>
<evidence type="ECO:0000256" key="2">
    <source>
        <dbReference type="ARBA" id="ARBA00022737"/>
    </source>
</evidence>
<dbReference type="SMART" id="SM00450">
    <property type="entry name" value="RHOD"/>
    <property type="match status" value="2"/>
</dbReference>
<dbReference type="PROSITE" id="PS50206">
    <property type="entry name" value="RHODANESE_3"/>
    <property type="match status" value="2"/>
</dbReference>
<evidence type="ECO:0000313" key="4">
    <source>
        <dbReference type="EMBL" id="OIR02691.1"/>
    </source>
</evidence>
<accession>A0A1J5S3X7</accession>
<comment type="caution">
    <text evidence="4">The sequence shown here is derived from an EMBL/GenBank/DDBJ whole genome shotgun (WGS) entry which is preliminary data.</text>
</comment>
<gene>
    <name evidence="4" type="primary">cysA1_1</name>
    <name evidence="4" type="ORF">GALL_151430</name>
</gene>
<proteinExistence type="predicted"/>
<protein>
    <submittedName>
        <fullName evidence="4">Putative thiosulfate sulfurtransferase</fullName>
        <ecNumber evidence="4">2.8.1.1</ecNumber>
    </submittedName>
</protein>
<dbReference type="Gene3D" id="3.40.250.10">
    <property type="entry name" value="Rhodanese-like domain"/>
    <property type="match status" value="2"/>
</dbReference>
<dbReference type="PANTHER" id="PTHR11364">
    <property type="entry name" value="THIOSULFATE SULFERTANSFERASE"/>
    <property type="match status" value="1"/>
</dbReference>
<reference evidence="4" key="1">
    <citation type="submission" date="2016-10" db="EMBL/GenBank/DDBJ databases">
        <title>Sequence of Gallionella enrichment culture.</title>
        <authorList>
            <person name="Poehlein A."/>
            <person name="Muehling M."/>
            <person name="Daniel R."/>
        </authorList>
    </citation>
    <scope>NUCLEOTIDE SEQUENCE</scope>
</reference>
<evidence type="ECO:0000259" key="3">
    <source>
        <dbReference type="PROSITE" id="PS50206"/>
    </source>
</evidence>
<dbReference type="GO" id="GO:0004792">
    <property type="term" value="F:thiosulfate-cyanide sulfurtransferase activity"/>
    <property type="evidence" value="ECO:0007669"/>
    <property type="project" value="UniProtKB-EC"/>
</dbReference>
<dbReference type="SUPFAM" id="SSF52821">
    <property type="entry name" value="Rhodanese/Cell cycle control phosphatase"/>
    <property type="match status" value="2"/>
</dbReference>
<dbReference type="EMBL" id="MLJW01000072">
    <property type="protein sequence ID" value="OIR02691.1"/>
    <property type="molecule type" value="Genomic_DNA"/>
</dbReference>
<dbReference type="AlphaFoldDB" id="A0A1J5S3X7"/>
<dbReference type="Pfam" id="PF00581">
    <property type="entry name" value="Rhodanese"/>
    <property type="match status" value="2"/>
</dbReference>
<name>A0A1J5S3X7_9ZZZZ</name>
<dbReference type="InterPro" id="IPR045078">
    <property type="entry name" value="TST/MPST-like"/>
</dbReference>
<keyword evidence="1 4" id="KW-0808">Transferase</keyword>